<proteinExistence type="inferred from homology"/>
<keyword evidence="8 12" id="KW-0808">Transferase</keyword>
<dbReference type="PANTHER" id="PTHR42885">
    <property type="entry name" value="HISTIDINOL-PHOSPHATE AMINOTRANSFERASE-RELATED"/>
    <property type="match status" value="1"/>
</dbReference>
<keyword evidence="10 12" id="KW-0368">Histidine biosynthesis</keyword>
<gene>
    <name evidence="12 14" type="primary">hisC</name>
    <name evidence="14" type="ORF">OO013_01375</name>
</gene>
<protein>
    <recommendedName>
        <fullName evidence="12">Histidinol-phosphate aminotransferase</fullName>
        <ecNumber evidence="12">2.6.1.9</ecNumber>
    </recommendedName>
    <alternativeName>
        <fullName evidence="12">Imidazole acetol-phosphate transaminase</fullName>
    </alternativeName>
</protein>
<name>A0ABT3RMI9_9BACT</name>
<dbReference type="Proteomes" id="UP001209885">
    <property type="component" value="Unassembled WGS sequence"/>
</dbReference>
<dbReference type="InterPro" id="IPR015421">
    <property type="entry name" value="PyrdxlP-dep_Trfase_major"/>
</dbReference>
<evidence type="ECO:0000259" key="13">
    <source>
        <dbReference type="Pfam" id="PF00155"/>
    </source>
</evidence>
<evidence type="ECO:0000256" key="6">
    <source>
        <dbReference type="ARBA" id="ARBA00022576"/>
    </source>
</evidence>
<evidence type="ECO:0000256" key="5">
    <source>
        <dbReference type="ARBA" id="ARBA00011738"/>
    </source>
</evidence>
<evidence type="ECO:0000256" key="1">
    <source>
        <dbReference type="ARBA" id="ARBA00001933"/>
    </source>
</evidence>
<evidence type="ECO:0000313" key="15">
    <source>
        <dbReference type="Proteomes" id="UP001209885"/>
    </source>
</evidence>
<feature type="modified residue" description="N6-(pyridoxal phosphate)lysine" evidence="12">
    <location>
        <position position="211"/>
    </location>
</feature>
<dbReference type="InterPro" id="IPR015424">
    <property type="entry name" value="PyrdxlP-dep_Trfase"/>
</dbReference>
<evidence type="ECO:0000256" key="7">
    <source>
        <dbReference type="ARBA" id="ARBA00022605"/>
    </source>
</evidence>
<keyword evidence="15" id="KW-1185">Reference proteome</keyword>
<comment type="caution">
    <text evidence="14">The sequence shown here is derived from an EMBL/GenBank/DDBJ whole genome shotgun (WGS) entry which is preliminary data.</text>
</comment>
<comment type="similarity">
    <text evidence="4 12">Belongs to the class-II pyridoxal-phosphate-dependent aminotransferase family. Histidinol-phosphate aminotransferase subfamily.</text>
</comment>
<keyword evidence="6 12" id="KW-0032">Aminotransferase</keyword>
<evidence type="ECO:0000256" key="3">
    <source>
        <dbReference type="ARBA" id="ARBA00005189"/>
    </source>
</evidence>
<reference evidence="14 15" key="1">
    <citation type="submission" date="2022-11" db="EMBL/GenBank/DDBJ databases">
        <title>The characterization of three novel Bacteroidetes species and genomic analysis of their roles in tidal elemental geochemical cycles.</title>
        <authorList>
            <person name="Ma K."/>
        </authorList>
    </citation>
    <scope>NUCLEOTIDE SEQUENCE [LARGE SCALE GENOMIC DNA]</scope>
    <source>
        <strain evidence="14 15">M17</strain>
    </source>
</reference>
<comment type="pathway">
    <text evidence="2 12">Amino-acid biosynthesis; L-histidine biosynthesis; L-histidine from 5-phospho-alpha-D-ribose 1-diphosphate: step 7/9.</text>
</comment>
<dbReference type="EMBL" id="JAPFQN010000002">
    <property type="protein sequence ID" value="MCX2742492.1"/>
    <property type="molecule type" value="Genomic_DNA"/>
</dbReference>
<dbReference type="SUPFAM" id="SSF53383">
    <property type="entry name" value="PLP-dependent transferases"/>
    <property type="match status" value="1"/>
</dbReference>
<dbReference type="PANTHER" id="PTHR42885:SF2">
    <property type="entry name" value="HISTIDINOL-PHOSPHATE AMINOTRANSFERASE"/>
    <property type="match status" value="1"/>
</dbReference>
<evidence type="ECO:0000256" key="9">
    <source>
        <dbReference type="ARBA" id="ARBA00022898"/>
    </source>
</evidence>
<comment type="catalytic activity">
    <reaction evidence="11 12">
        <text>L-histidinol phosphate + 2-oxoglutarate = 3-(imidazol-4-yl)-2-oxopropyl phosphate + L-glutamate</text>
        <dbReference type="Rhea" id="RHEA:23744"/>
        <dbReference type="ChEBI" id="CHEBI:16810"/>
        <dbReference type="ChEBI" id="CHEBI:29985"/>
        <dbReference type="ChEBI" id="CHEBI:57766"/>
        <dbReference type="ChEBI" id="CHEBI:57980"/>
        <dbReference type="EC" id="2.6.1.9"/>
    </reaction>
</comment>
<evidence type="ECO:0000313" key="14">
    <source>
        <dbReference type="EMBL" id="MCX2742492.1"/>
    </source>
</evidence>
<comment type="subunit">
    <text evidence="5 12">Homodimer.</text>
</comment>
<sequence>MINIDNLIRTHIKALKPYSSARDEFDGLASVFLDANENPFGSADGNKYNRYPDPLQQTVKGKLGLLKNIDPDKIFLGNGSDEPIDLLFRIFCEPGEDRVIITPPTYGMYKVSADINNVECLEVPLLRNYQLNVETIIDTIEKDKKIKLIFLCSPNNPTGNLMHEKDIEAILKSFGGIVVIDEAYIDFTTSQSWSQRLEEYPNLVVLQTFSKAWGMAGLRLGMAYADPKIIGFLNKVKPPYNINEATQEAASKALDNFKQVDEWVALVIAERKRLIQEIVKLSAVKNVYPSDANFILVKIHKAAELYRSLIKKGIVVRNRSNVVLCDDCLRITIGTKNENDILLSELTALVVDKLNA</sequence>
<dbReference type="PROSITE" id="PS00599">
    <property type="entry name" value="AA_TRANSFER_CLASS_2"/>
    <property type="match status" value="1"/>
</dbReference>
<keyword evidence="7 12" id="KW-0028">Amino-acid biosynthesis</keyword>
<evidence type="ECO:0000256" key="10">
    <source>
        <dbReference type="ARBA" id="ARBA00023102"/>
    </source>
</evidence>
<dbReference type="CDD" id="cd00609">
    <property type="entry name" value="AAT_like"/>
    <property type="match status" value="1"/>
</dbReference>
<feature type="domain" description="Aminotransferase class I/classII large" evidence="13">
    <location>
        <begin position="37"/>
        <end position="345"/>
    </location>
</feature>
<evidence type="ECO:0000256" key="2">
    <source>
        <dbReference type="ARBA" id="ARBA00005011"/>
    </source>
</evidence>
<dbReference type="RefSeq" id="WP_266054734.1">
    <property type="nucleotide sequence ID" value="NZ_JAPFQN010000002.1"/>
</dbReference>
<dbReference type="Pfam" id="PF00155">
    <property type="entry name" value="Aminotran_1_2"/>
    <property type="match status" value="1"/>
</dbReference>
<comment type="pathway">
    <text evidence="3">Lipid metabolism.</text>
</comment>
<dbReference type="InterPro" id="IPR004839">
    <property type="entry name" value="Aminotransferase_I/II_large"/>
</dbReference>
<dbReference type="HAMAP" id="MF_01023">
    <property type="entry name" value="HisC_aminotrans_2"/>
    <property type="match status" value="1"/>
</dbReference>
<dbReference type="GO" id="GO:0004400">
    <property type="term" value="F:histidinol-phosphate transaminase activity"/>
    <property type="evidence" value="ECO:0007669"/>
    <property type="project" value="UniProtKB-EC"/>
</dbReference>
<evidence type="ECO:0000256" key="4">
    <source>
        <dbReference type="ARBA" id="ARBA00007970"/>
    </source>
</evidence>
<evidence type="ECO:0000256" key="12">
    <source>
        <dbReference type="HAMAP-Rule" id="MF_01023"/>
    </source>
</evidence>
<evidence type="ECO:0000256" key="11">
    <source>
        <dbReference type="ARBA" id="ARBA00047481"/>
    </source>
</evidence>
<dbReference type="InterPro" id="IPR015422">
    <property type="entry name" value="PyrdxlP-dep_Trfase_small"/>
</dbReference>
<dbReference type="EC" id="2.6.1.9" evidence="12"/>
<dbReference type="InterPro" id="IPR005861">
    <property type="entry name" value="HisP_aminotrans"/>
</dbReference>
<evidence type="ECO:0000256" key="8">
    <source>
        <dbReference type="ARBA" id="ARBA00022679"/>
    </source>
</evidence>
<dbReference type="InterPro" id="IPR001917">
    <property type="entry name" value="Aminotrans_II_pyridoxalP_BS"/>
</dbReference>
<dbReference type="Gene3D" id="3.90.1150.10">
    <property type="entry name" value="Aspartate Aminotransferase, domain 1"/>
    <property type="match status" value="1"/>
</dbReference>
<dbReference type="Gene3D" id="3.40.640.10">
    <property type="entry name" value="Type I PLP-dependent aspartate aminotransferase-like (Major domain)"/>
    <property type="match status" value="1"/>
</dbReference>
<keyword evidence="9 12" id="KW-0663">Pyridoxal phosphate</keyword>
<accession>A0ABT3RMI9</accession>
<organism evidence="14 15">
    <name type="scientific">Mangrovivirga halotolerans</name>
    <dbReference type="NCBI Taxonomy" id="2993936"/>
    <lineage>
        <taxon>Bacteria</taxon>
        <taxon>Pseudomonadati</taxon>
        <taxon>Bacteroidota</taxon>
        <taxon>Cytophagia</taxon>
        <taxon>Cytophagales</taxon>
        <taxon>Mangrovivirgaceae</taxon>
        <taxon>Mangrovivirga</taxon>
    </lineage>
</organism>
<dbReference type="NCBIfam" id="TIGR01141">
    <property type="entry name" value="hisC"/>
    <property type="match status" value="1"/>
</dbReference>
<comment type="cofactor">
    <cofactor evidence="1 12">
        <name>pyridoxal 5'-phosphate</name>
        <dbReference type="ChEBI" id="CHEBI:597326"/>
    </cofactor>
</comment>